<reference evidence="13 14" key="1">
    <citation type="journal article" date="2012" name="J. Bacteriol.">
        <title>Genome Sequence of the Pattern-Forming Social Bacterium Paenibacillus dendritiformis C454 Chiral Morphotype.</title>
        <authorList>
            <person name="Sirota-Madi A."/>
            <person name="Olender T."/>
            <person name="Helman Y."/>
            <person name="Brainis I."/>
            <person name="Finkelshtein A."/>
            <person name="Roth D."/>
            <person name="Hagai E."/>
            <person name="Leshkowitz D."/>
            <person name="Brodsky L."/>
            <person name="Galatenko V."/>
            <person name="Nikolaev V."/>
            <person name="Gutnick D.L."/>
            <person name="Lancet D."/>
            <person name="Ben-Jacob E."/>
        </authorList>
    </citation>
    <scope>NUCLEOTIDE SEQUENCE [LARGE SCALE GENOMIC DNA]</scope>
    <source>
        <strain evidence="13 14">C454</strain>
    </source>
</reference>
<keyword evidence="6" id="KW-1278">Translocase</keyword>
<dbReference type="SUPFAM" id="SSF50331">
    <property type="entry name" value="MOP-like"/>
    <property type="match status" value="1"/>
</dbReference>
<dbReference type="EC" id="7.6.2.9" evidence="10"/>
<dbReference type="Proteomes" id="UP000003900">
    <property type="component" value="Unassembled WGS sequence"/>
</dbReference>
<gene>
    <name evidence="13" type="ORF">PDENDC454_20752</name>
</gene>
<protein>
    <recommendedName>
        <fullName evidence="11">Carnitine transport ATP-binding protein OpuCA</fullName>
        <ecNumber evidence="10">7.6.2.9</ecNumber>
    </recommendedName>
</protein>
<feature type="domain" description="ABC transporter" evidence="12">
    <location>
        <begin position="3"/>
        <end position="238"/>
    </location>
</feature>
<dbReference type="EMBL" id="AHKH01000074">
    <property type="protein sequence ID" value="EHQ60342.1"/>
    <property type="molecule type" value="Genomic_DNA"/>
</dbReference>
<keyword evidence="7" id="KW-0472">Membrane</keyword>
<name>H3SKR6_9BACL</name>
<dbReference type="InterPro" id="IPR017871">
    <property type="entry name" value="ABC_transporter-like_CS"/>
</dbReference>
<dbReference type="RefSeq" id="WP_006678638.1">
    <property type="nucleotide sequence ID" value="NZ_AHKH01000074.1"/>
</dbReference>
<dbReference type="GO" id="GO:0005524">
    <property type="term" value="F:ATP binding"/>
    <property type="evidence" value="ECO:0007669"/>
    <property type="project" value="UniProtKB-KW"/>
</dbReference>
<sequence>MDVHIESLNKSFGKAPALENVSLTIRSGEFTTLLGPSGCGKTTLLRLIAGLETPDSGDIRFGEETIFSAAKRIHKPVHKRGLGMVFQDFALWPHMTVFENVAFGLRAAGRTAGLKDKVQEAIRLVRLAGFEQRRPSQLSGGQQQRVAFARAIVTEPQLILFDEPLSALDAVLREEMKAELMALVRALGMTALYVTHDQSEAMSMSDRIIVMRGGKILQAAAPEHIYRAPADPFVARFVGRSNWIDGELEMFRPEHVRWTGTAHDRSWKGKVIHTGYMGERYEIHIEVEAHGVWTAYHQERLPVGSPVTVYVSPQHIHGMNKKEDIAV</sequence>
<keyword evidence="3" id="KW-0997">Cell inner membrane</keyword>
<evidence type="ECO:0000313" key="13">
    <source>
        <dbReference type="EMBL" id="EHQ60342.1"/>
    </source>
</evidence>
<evidence type="ECO:0000256" key="2">
    <source>
        <dbReference type="ARBA" id="ARBA00022475"/>
    </source>
</evidence>
<dbReference type="SUPFAM" id="SSF52540">
    <property type="entry name" value="P-loop containing nucleoside triphosphate hydrolases"/>
    <property type="match status" value="1"/>
</dbReference>
<evidence type="ECO:0000256" key="10">
    <source>
        <dbReference type="ARBA" id="ARBA00066388"/>
    </source>
</evidence>
<dbReference type="Pfam" id="PF08402">
    <property type="entry name" value="TOBE_2"/>
    <property type="match status" value="1"/>
</dbReference>
<keyword evidence="1" id="KW-0813">Transport</keyword>
<proteinExistence type="predicted"/>
<dbReference type="AlphaFoldDB" id="H3SKR6"/>
<evidence type="ECO:0000256" key="5">
    <source>
        <dbReference type="ARBA" id="ARBA00022840"/>
    </source>
</evidence>
<dbReference type="InterPro" id="IPR027417">
    <property type="entry name" value="P-loop_NTPase"/>
</dbReference>
<evidence type="ECO:0000256" key="7">
    <source>
        <dbReference type="ARBA" id="ARBA00023136"/>
    </source>
</evidence>
<dbReference type="STRING" id="1131935.PDENDC454_20752"/>
<dbReference type="PANTHER" id="PTHR42781">
    <property type="entry name" value="SPERMIDINE/PUTRESCINE IMPORT ATP-BINDING PROTEIN POTA"/>
    <property type="match status" value="1"/>
</dbReference>
<dbReference type="PANTHER" id="PTHR42781:SF1">
    <property type="entry name" value="THIAMINE IMPORT ATP-BINDING PROTEIN THIQ"/>
    <property type="match status" value="1"/>
</dbReference>
<evidence type="ECO:0000256" key="1">
    <source>
        <dbReference type="ARBA" id="ARBA00022448"/>
    </source>
</evidence>
<dbReference type="SMART" id="SM00382">
    <property type="entry name" value="AAA"/>
    <property type="match status" value="1"/>
</dbReference>
<dbReference type="Gene3D" id="3.40.50.300">
    <property type="entry name" value="P-loop containing nucleotide triphosphate hydrolases"/>
    <property type="match status" value="1"/>
</dbReference>
<keyword evidence="5 13" id="KW-0067">ATP-binding</keyword>
<dbReference type="Pfam" id="PF00005">
    <property type="entry name" value="ABC_tran"/>
    <property type="match status" value="1"/>
</dbReference>
<organism evidence="13 14">
    <name type="scientific">Paenibacillus dendritiformis C454</name>
    <dbReference type="NCBI Taxonomy" id="1131935"/>
    <lineage>
        <taxon>Bacteria</taxon>
        <taxon>Bacillati</taxon>
        <taxon>Bacillota</taxon>
        <taxon>Bacilli</taxon>
        <taxon>Bacillales</taxon>
        <taxon>Paenibacillaceae</taxon>
        <taxon>Paenibacillus</taxon>
    </lineage>
</organism>
<evidence type="ECO:0000259" key="12">
    <source>
        <dbReference type="PROSITE" id="PS50893"/>
    </source>
</evidence>
<dbReference type="InterPro" id="IPR008995">
    <property type="entry name" value="Mo/tungstate-bd_C_term_dom"/>
</dbReference>
<dbReference type="GO" id="GO:0043190">
    <property type="term" value="C:ATP-binding cassette (ABC) transporter complex"/>
    <property type="evidence" value="ECO:0007669"/>
    <property type="project" value="InterPro"/>
</dbReference>
<dbReference type="GO" id="GO:0015418">
    <property type="term" value="F:ABC-type quaternary ammonium compound transporting activity"/>
    <property type="evidence" value="ECO:0007669"/>
    <property type="project" value="UniProtKB-EC"/>
</dbReference>
<evidence type="ECO:0000256" key="6">
    <source>
        <dbReference type="ARBA" id="ARBA00022967"/>
    </source>
</evidence>
<comment type="catalytic activity">
    <reaction evidence="8">
        <text>a quaternary ammonium(out) + ATP + H2O = a quaternary ammonium(in) + ADP + phosphate + H(+)</text>
        <dbReference type="Rhea" id="RHEA:11036"/>
        <dbReference type="ChEBI" id="CHEBI:15377"/>
        <dbReference type="ChEBI" id="CHEBI:15378"/>
        <dbReference type="ChEBI" id="CHEBI:30616"/>
        <dbReference type="ChEBI" id="CHEBI:35267"/>
        <dbReference type="ChEBI" id="CHEBI:43474"/>
        <dbReference type="ChEBI" id="CHEBI:456216"/>
        <dbReference type="EC" id="7.6.2.9"/>
    </reaction>
</comment>
<dbReference type="InterPro" id="IPR013611">
    <property type="entry name" value="Transp-assoc_OB_typ2"/>
</dbReference>
<comment type="subunit">
    <text evidence="9">The complex is composed of two ATP-binding proteins (OpuCA), two transmembrane proteins (OpuCB and OpuCD) and a solute-binding protein (OpuCC).</text>
</comment>
<dbReference type="OrthoDB" id="9802264at2"/>
<dbReference type="PATRIC" id="fig|1131935.3.peg.4323"/>
<keyword evidence="2" id="KW-1003">Cell membrane</keyword>
<dbReference type="GO" id="GO:0016887">
    <property type="term" value="F:ATP hydrolysis activity"/>
    <property type="evidence" value="ECO:0007669"/>
    <property type="project" value="InterPro"/>
</dbReference>
<evidence type="ECO:0000313" key="14">
    <source>
        <dbReference type="Proteomes" id="UP000003900"/>
    </source>
</evidence>
<evidence type="ECO:0000256" key="11">
    <source>
        <dbReference type="ARBA" id="ARBA00070305"/>
    </source>
</evidence>
<evidence type="ECO:0000256" key="3">
    <source>
        <dbReference type="ARBA" id="ARBA00022519"/>
    </source>
</evidence>
<dbReference type="PROSITE" id="PS50893">
    <property type="entry name" value="ABC_TRANSPORTER_2"/>
    <property type="match status" value="1"/>
</dbReference>
<evidence type="ECO:0000256" key="4">
    <source>
        <dbReference type="ARBA" id="ARBA00022741"/>
    </source>
</evidence>
<dbReference type="Gene3D" id="2.40.50.100">
    <property type="match status" value="1"/>
</dbReference>
<keyword evidence="14" id="KW-1185">Reference proteome</keyword>
<dbReference type="PROSITE" id="PS00211">
    <property type="entry name" value="ABC_TRANSPORTER_1"/>
    <property type="match status" value="1"/>
</dbReference>
<comment type="caution">
    <text evidence="13">The sequence shown here is derived from an EMBL/GenBank/DDBJ whole genome shotgun (WGS) entry which is preliminary data.</text>
</comment>
<keyword evidence="4" id="KW-0547">Nucleotide-binding</keyword>
<dbReference type="InterPro" id="IPR050093">
    <property type="entry name" value="ABC_SmlMolc_Importer"/>
</dbReference>
<evidence type="ECO:0000256" key="8">
    <source>
        <dbReference type="ARBA" id="ARBA00052482"/>
    </source>
</evidence>
<dbReference type="InterPro" id="IPR003439">
    <property type="entry name" value="ABC_transporter-like_ATP-bd"/>
</dbReference>
<evidence type="ECO:0000256" key="9">
    <source>
        <dbReference type="ARBA" id="ARBA00063934"/>
    </source>
</evidence>
<dbReference type="InterPro" id="IPR003593">
    <property type="entry name" value="AAA+_ATPase"/>
</dbReference>
<accession>H3SKR6</accession>
<dbReference type="FunFam" id="3.40.50.300:FF:000425">
    <property type="entry name" value="Probable ABC transporter, ATP-binding subunit"/>
    <property type="match status" value="1"/>
</dbReference>